<accession>A0AAQ3UF15</accession>
<evidence type="ECO:0000313" key="1">
    <source>
        <dbReference type="EMBL" id="WVZ91308.1"/>
    </source>
</evidence>
<evidence type="ECO:0000313" key="2">
    <source>
        <dbReference type="Proteomes" id="UP001341281"/>
    </source>
</evidence>
<dbReference type="Proteomes" id="UP001341281">
    <property type="component" value="Chromosome 08"/>
</dbReference>
<dbReference type="EMBL" id="CP144752">
    <property type="protein sequence ID" value="WVZ91308.1"/>
    <property type="molecule type" value="Genomic_DNA"/>
</dbReference>
<name>A0AAQ3UF15_PASNO</name>
<keyword evidence="2" id="KW-1185">Reference proteome</keyword>
<protein>
    <submittedName>
        <fullName evidence="1">Uncharacterized protein</fullName>
    </submittedName>
</protein>
<sequence length="77" mass="9234">MDSQSRRRGFSARFNFSSKQQHWALCCSLCQILHRRFACKRAKGSIREILYLLLSMGANFGYKPQELFTAMRQWWRQ</sequence>
<proteinExistence type="predicted"/>
<dbReference type="AlphaFoldDB" id="A0AAQ3UF15"/>
<organism evidence="1 2">
    <name type="scientific">Paspalum notatum var. saurae</name>
    <dbReference type="NCBI Taxonomy" id="547442"/>
    <lineage>
        <taxon>Eukaryota</taxon>
        <taxon>Viridiplantae</taxon>
        <taxon>Streptophyta</taxon>
        <taxon>Embryophyta</taxon>
        <taxon>Tracheophyta</taxon>
        <taxon>Spermatophyta</taxon>
        <taxon>Magnoliopsida</taxon>
        <taxon>Liliopsida</taxon>
        <taxon>Poales</taxon>
        <taxon>Poaceae</taxon>
        <taxon>PACMAD clade</taxon>
        <taxon>Panicoideae</taxon>
        <taxon>Andropogonodae</taxon>
        <taxon>Paspaleae</taxon>
        <taxon>Paspalinae</taxon>
        <taxon>Paspalum</taxon>
    </lineage>
</organism>
<reference evidence="1 2" key="1">
    <citation type="submission" date="2024-02" db="EMBL/GenBank/DDBJ databases">
        <title>High-quality chromosome-scale genome assembly of Pensacola bahiagrass (Paspalum notatum Flugge var. saurae).</title>
        <authorList>
            <person name="Vega J.M."/>
            <person name="Podio M."/>
            <person name="Orjuela J."/>
            <person name="Siena L.A."/>
            <person name="Pessino S.C."/>
            <person name="Combes M.C."/>
            <person name="Mariac C."/>
            <person name="Albertini E."/>
            <person name="Pupilli F."/>
            <person name="Ortiz J.P.A."/>
            <person name="Leblanc O."/>
        </authorList>
    </citation>
    <scope>NUCLEOTIDE SEQUENCE [LARGE SCALE GENOMIC DNA]</scope>
    <source>
        <strain evidence="1">R1</strain>
        <tissue evidence="1">Leaf</tissue>
    </source>
</reference>
<gene>
    <name evidence="1" type="ORF">U9M48_037497</name>
</gene>